<evidence type="ECO:0000313" key="5">
    <source>
        <dbReference type="Proteomes" id="UP000179467"/>
    </source>
</evidence>
<evidence type="ECO:0000313" key="4">
    <source>
        <dbReference type="EMBL" id="OHT19833.1"/>
    </source>
</evidence>
<dbReference type="NCBIfam" id="TIGR04430">
    <property type="entry name" value="OM_asym_MlaD"/>
    <property type="match status" value="1"/>
</dbReference>
<evidence type="ECO:0000256" key="1">
    <source>
        <dbReference type="SAM" id="MobiDB-lite"/>
    </source>
</evidence>
<evidence type="ECO:0000256" key="2">
    <source>
        <dbReference type="SAM" id="Phobius"/>
    </source>
</evidence>
<feature type="domain" description="Mce/MlaD" evidence="3">
    <location>
        <begin position="42"/>
        <end position="118"/>
    </location>
</feature>
<name>A0A1S1HF29_9SPHN</name>
<dbReference type="PANTHER" id="PTHR33371:SF4">
    <property type="entry name" value="INTERMEMBRANE PHOSPHOLIPID TRANSPORT SYSTEM BINDING PROTEIN MLAD"/>
    <property type="match status" value="1"/>
</dbReference>
<reference evidence="4 5" key="1">
    <citation type="submission" date="2016-09" db="EMBL/GenBank/DDBJ databases">
        <title>Metabolic pathway, cell adaptation mechanisms and a novel monoxygenase revealed through proteogenomic-transcription analysis of a Sphingomonas haloaromaticamans strain degrading the fungicide ortho-phenylphenol.</title>
        <authorList>
            <person name="Perruchon C."/>
            <person name="Papadopoulou E.S."/>
            <person name="Rousidou C."/>
            <person name="Vasileiadis S."/>
            <person name="Tanou G."/>
            <person name="Amoutzias G."/>
            <person name="Molassiotis A."/>
            <person name="Karpouzas D.G."/>
        </authorList>
    </citation>
    <scope>NUCLEOTIDE SEQUENCE [LARGE SCALE GENOMIC DNA]</scope>
    <source>
        <strain evidence="4 5">P3</strain>
    </source>
</reference>
<dbReference type="GO" id="GO:0015914">
    <property type="term" value="P:phospholipid transport"/>
    <property type="evidence" value="ECO:0007669"/>
    <property type="project" value="InterPro"/>
</dbReference>
<dbReference type="InterPro" id="IPR003399">
    <property type="entry name" value="Mce/MlaD"/>
</dbReference>
<proteinExistence type="predicted"/>
<feature type="region of interest" description="Disordered" evidence="1">
    <location>
        <begin position="147"/>
        <end position="170"/>
    </location>
</feature>
<accession>A0A1S1HF29</accession>
<sequence length="170" mass="17149">MKALLRENVGEALVGLLVVLLAAWFVMFAWDSTGGGARAGAVRVTALFPNAAGVNVGTDVRVAGLKVGTVAEQHLDPQSFQVAVTLAIDPSVKIPSDSSAAITSEGFLGATYVALMPGGSETPLKTGDTIIDTQGATDLMGMIGQFVNGTGRDSDSSAKNEGAAADGATP</sequence>
<dbReference type="OrthoDB" id="7164001at2"/>
<evidence type="ECO:0000259" key="3">
    <source>
        <dbReference type="Pfam" id="PF02470"/>
    </source>
</evidence>
<keyword evidence="5" id="KW-1185">Reference proteome</keyword>
<keyword evidence="2" id="KW-0812">Transmembrane</keyword>
<dbReference type="AlphaFoldDB" id="A0A1S1HF29"/>
<comment type="caution">
    <text evidence="4">The sequence shown here is derived from an EMBL/GenBank/DDBJ whole genome shotgun (WGS) entry which is preliminary data.</text>
</comment>
<gene>
    <name evidence="4" type="primary">mlaD</name>
    <name evidence="4" type="ORF">BHE75_01825</name>
</gene>
<protein>
    <submittedName>
        <fullName evidence="4">Putative phospholipid ABC transporter-binding protein MlaD</fullName>
    </submittedName>
</protein>
<dbReference type="PANTHER" id="PTHR33371">
    <property type="entry name" value="INTERMEMBRANE PHOSPHOLIPID TRANSPORT SYSTEM BINDING PROTEIN MLAD-RELATED"/>
    <property type="match status" value="1"/>
</dbReference>
<feature type="transmembrane region" description="Helical" evidence="2">
    <location>
        <begin position="12"/>
        <end position="30"/>
    </location>
</feature>
<organism evidence="4 5">
    <name type="scientific">Edaphosphingomonas haloaromaticamans</name>
    <dbReference type="NCBI Taxonomy" id="653954"/>
    <lineage>
        <taxon>Bacteria</taxon>
        <taxon>Pseudomonadati</taxon>
        <taxon>Pseudomonadota</taxon>
        <taxon>Alphaproteobacteria</taxon>
        <taxon>Sphingomonadales</taxon>
        <taxon>Rhizorhabdaceae</taxon>
        <taxon>Edaphosphingomonas</taxon>
    </lineage>
</organism>
<dbReference type="InterPro" id="IPR052336">
    <property type="entry name" value="MlaD_Phospholipid_Transporter"/>
</dbReference>
<dbReference type="RefSeq" id="WP_015460266.1">
    <property type="nucleotide sequence ID" value="NZ_MIPT01000001.1"/>
</dbReference>
<dbReference type="Proteomes" id="UP000179467">
    <property type="component" value="Unassembled WGS sequence"/>
</dbReference>
<keyword evidence="2" id="KW-0472">Membrane</keyword>
<dbReference type="Pfam" id="PF02470">
    <property type="entry name" value="MlaD"/>
    <property type="match status" value="1"/>
</dbReference>
<dbReference type="InterPro" id="IPR030970">
    <property type="entry name" value="ABC_MlaD"/>
</dbReference>
<dbReference type="EMBL" id="MIPT01000001">
    <property type="protein sequence ID" value="OHT19833.1"/>
    <property type="molecule type" value="Genomic_DNA"/>
</dbReference>
<keyword evidence="2" id="KW-1133">Transmembrane helix</keyword>